<feature type="coiled-coil region" evidence="1">
    <location>
        <begin position="696"/>
        <end position="766"/>
    </location>
</feature>
<dbReference type="KEGG" id="asip:AQUSIP_13630"/>
<organism evidence="2 3">
    <name type="scientific">Aquicella siphonis</name>
    <dbReference type="NCBI Taxonomy" id="254247"/>
    <lineage>
        <taxon>Bacteria</taxon>
        <taxon>Pseudomonadati</taxon>
        <taxon>Pseudomonadota</taxon>
        <taxon>Gammaproteobacteria</taxon>
        <taxon>Legionellales</taxon>
        <taxon>Coxiellaceae</taxon>
        <taxon>Aquicella</taxon>
    </lineage>
</organism>
<dbReference type="RefSeq" id="WP_148339313.1">
    <property type="nucleotide sequence ID" value="NZ_LR699119.1"/>
</dbReference>
<name>A0A5E4PI88_9COXI</name>
<dbReference type="Proteomes" id="UP000324194">
    <property type="component" value="Chromosome 1"/>
</dbReference>
<protein>
    <submittedName>
        <fullName evidence="2">Uncharacterized protein</fullName>
    </submittedName>
</protein>
<gene>
    <name evidence="2" type="ORF">AQUSIP_13630</name>
</gene>
<sequence>MGLSLVTHLIAGGVGVGVGAIAGSSITAAIKNVQKDWAVARVGGIKQGEAEEIGQQFEPIISALGEYFHAAGGEELGEDLKDEFTRYARELCLPVKNKYDYVIVPHLRSSFNRSDDDVLGTREAQFEYFEDYYEIKGDKTDKYVAQVRILDNLHTLILNYIDMLKKQPGDIYTHALQKLGQALENLHQNFRLIVSNDRDVAVLNKLFKTKRNILAEKIEEQDHKVIKEALAEQRQLTLVESCNQAINNEIIALGKMADFFMRALDDKASKTGRNLVIAKMEQGKVELKVTGDRFAESPIGNLVAHHLKHTAQFKREVVTDKQNSFNERFKRGDFDVAVRTPDGVPNNVLPEYMQTGLIHALNDEIVISRSNMERIAKIFNYMNLAIALEEDMRHKVDSYGSKGIVSTGEFELRRAMIESFYGKAMMEFKSLTTTHPYFSKLLANFADTDFLDKHRGELVSQDKRTEIALRPVHKGASEFFPKGIMSVGGLRQVRVLESVASASLKVNSSHEEIVEYVEARKLDAGPAVSPIPLNSDEFIYNMALICAHDEDMKKILISQLEEAAKNIPEGENLQIDVYQEKLKTLKEHIFSLETIKRRLSPIEANMGLLKDIIPGSDMNVFRFSRLENPESFVRMIQGIDDQIRCVIDYLKDKDEKTKAHSVGTDLIRDMRAVRELLVQQKQLHAFYSRENEMAPLVEAKTESARLRREMEDQQRNNQKLIQALESQLELTGQVTEKERETLALRIEQLKAENELILKQIEEMKSVTGNQASQIMSLEGAVKKGKEENVRIQQKLSELEEFTLGIINGQHELIKNIIVPGIEQLKRSIETFRSEISKNSDKPGRDELLKNLERVVNEESAKMEKWIEEISSKIAEINIPENISEFVKARHTELKEFLGSQKQTFDKSIKEVEQLRVQLESALKEIERLRQVQEELSSQHKEEMKRKDEELEKLKQLQIQQANELRLMKEQREREERDKEQRLLEAKQRQEVENLSRKQSEEENLSKLAEKNVVGKYMSDVLKHAKPRYKGDTKYEALKQIYNKFMKLEVTSQSDLMNYFEAFLIVAMQKRTALNFFGRETTTGAYMVKALNTNKELIKIINRIEPSLNLRVGIKYEELAKNLAATAIKENNPLTIAVSLYSQIGKEEDLTVVKRFSR</sequence>
<accession>A0A5E4PI88</accession>
<evidence type="ECO:0000313" key="3">
    <source>
        <dbReference type="Proteomes" id="UP000324194"/>
    </source>
</evidence>
<proteinExistence type="predicted"/>
<keyword evidence="1" id="KW-0175">Coiled coil</keyword>
<keyword evidence="3" id="KW-1185">Reference proteome</keyword>
<reference evidence="2 3" key="1">
    <citation type="submission" date="2019-08" db="EMBL/GenBank/DDBJ databases">
        <authorList>
            <person name="Guy L."/>
        </authorList>
    </citation>
    <scope>NUCLEOTIDE SEQUENCE [LARGE SCALE GENOMIC DNA]</scope>
    <source>
        <strain evidence="2 3">SGT-108</strain>
    </source>
</reference>
<dbReference type="EMBL" id="LR699119">
    <property type="protein sequence ID" value="VVC76061.1"/>
    <property type="molecule type" value="Genomic_DNA"/>
</dbReference>
<feature type="coiled-coil region" evidence="1">
    <location>
        <begin position="904"/>
        <end position="1011"/>
    </location>
</feature>
<evidence type="ECO:0000256" key="1">
    <source>
        <dbReference type="SAM" id="Coils"/>
    </source>
</evidence>
<feature type="coiled-coil region" evidence="1">
    <location>
        <begin position="821"/>
        <end position="868"/>
    </location>
</feature>
<dbReference type="AlphaFoldDB" id="A0A5E4PI88"/>
<evidence type="ECO:0000313" key="2">
    <source>
        <dbReference type="EMBL" id="VVC76061.1"/>
    </source>
</evidence>